<dbReference type="PANTHER" id="PTHR43684:SF1">
    <property type="entry name" value="ENOYL-COA DELTA ISOMERASE 2"/>
    <property type="match status" value="1"/>
</dbReference>
<reference evidence="4 5" key="1">
    <citation type="submission" date="2016-10" db="EMBL/GenBank/DDBJ databases">
        <authorList>
            <person name="de Groot N.N."/>
        </authorList>
    </citation>
    <scope>NUCLEOTIDE SEQUENCE [LARGE SCALE GENOMIC DNA]</scope>
    <source>
        <strain evidence="4 5">DSM 12130</strain>
    </source>
</reference>
<accession>A0A1H0V7J6</accession>
<evidence type="ECO:0000256" key="3">
    <source>
        <dbReference type="ARBA" id="ARBA00023235"/>
    </source>
</evidence>
<dbReference type="InterPro" id="IPR051053">
    <property type="entry name" value="ECH/Chromodomain_protein"/>
</dbReference>
<dbReference type="Gene3D" id="3.90.226.10">
    <property type="entry name" value="2-enoyl-CoA Hydratase, Chain A, domain 1"/>
    <property type="match status" value="1"/>
</dbReference>
<name>A0A1H0V7J6_9BACT</name>
<evidence type="ECO:0000256" key="2">
    <source>
        <dbReference type="ARBA" id="ARBA00023140"/>
    </source>
</evidence>
<dbReference type="RefSeq" id="WP_092225810.1">
    <property type="nucleotide sequence ID" value="NZ_FNJI01000042.1"/>
</dbReference>
<dbReference type="AlphaFoldDB" id="A0A1H0V7J6"/>
<sequence>MESAKFTDIKVRYENSVARISINRPTKLNAIRIKTYLELISALQAADASPDCHIILLEGVGGQFTAGNDLSDLVGGEQMQLMDCVRDIFLTVANLKKVIVAAVEGVAVGIGTTILLHCDIVVASRTTKFRVPFANLGVGPEGASSVLLPHVIGQKMAREVLFTGRFFSAGEALSWGLINQISNPEKAVDVAQEYIALLLRQPLASLLRTKELMRVSQPEVATVIDNELKVFCELLQTEETRARINGFLKAVV</sequence>
<organism evidence="4 5">
    <name type="scientific">Desulforhopalus singaporensis</name>
    <dbReference type="NCBI Taxonomy" id="91360"/>
    <lineage>
        <taxon>Bacteria</taxon>
        <taxon>Pseudomonadati</taxon>
        <taxon>Thermodesulfobacteriota</taxon>
        <taxon>Desulfobulbia</taxon>
        <taxon>Desulfobulbales</taxon>
        <taxon>Desulfocapsaceae</taxon>
        <taxon>Desulforhopalus</taxon>
    </lineage>
</organism>
<evidence type="ECO:0000256" key="1">
    <source>
        <dbReference type="ARBA" id="ARBA00004275"/>
    </source>
</evidence>
<keyword evidence="3" id="KW-0413">Isomerase</keyword>
<dbReference type="InterPro" id="IPR029045">
    <property type="entry name" value="ClpP/crotonase-like_dom_sf"/>
</dbReference>
<dbReference type="STRING" id="91360.SAMN05660330_03901"/>
<keyword evidence="2" id="KW-0576">Peroxisome</keyword>
<dbReference type="CDD" id="cd06558">
    <property type="entry name" value="crotonase-like"/>
    <property type="match status" value="1"/>
</dbReference>
<evidence type="ECO:0000313" key="5">
    <source>
        <dbReference type="Proteomes" id="UP000199073"/>
    </source>
</evidence>
<comment type="subcellular location">
    <subcellularLocation>
        <location evidence="1">Peroxisome</location>
    </subcellularLocation>
</comment>
<dbReference type="Proteomes" id="UP000199073">
    <property type="component" value="Unassembled WGS sequence"/>
</dbReference>
<protein>
    <submittedName>
        <fullName evidence="4">Enoyl-CoA hydratase/carnithine racemase</fullName>
    </submittedName>
</protein>
<keyword evidence="5" id="KW-1185">Reference proteome</keyword>
<dbReference type="PANTHER" id="PTHR43684">
    <property type="match status" value="1"/>
</dbReference>
<proteinExistence type="predicted"/>
<dbReference type="InterPro" id="IPR001753">
    <property type="entry name" value="Enoyl-CoA_hydra/iso"/>
</dbReference>
<dbReference type="Pfam" id="PF00378">
    <property type="entry name" value="ECH_1"/>
    <property type="match status" value="1"/>
</dbReference>
<dbReference type="OrthoDB" id="5365311at2"/>
<dbReference type="EMBL" id="FNJI01000042">
    <property type="protein sequence ID" value="SDP74158.1"/>
    <property type="molecule type" value="Genomic_DNA"/>
</dbReference>
<gene>
    <name evidence="4" type="ORF">SAMN05660330_03901</name>
</gene>
<dbReference type="SUPFAM" id="SSF52096">
    <property type="entry name" value="ClpP/crotonase"/>
    <property type="match status" value="1"/>
</dbReference>
<dbReference type="GO" id="GO:0004165">
    <property type="term" value="F:delta(3)-delta(2)-enoyl-CoA isomerase activity"/>
    <property type="evidence" value="ECO:0007669"/>
    <property type="project" value="UniProtKB-ARBA"/>
</dbReference>
<evidence type="ECO:0000313" key="4">
    <source>
        <dbReference type="EMBL" id="SDP74158.1"/>
    </source>
</evidence>